<dbReference type="InterPro" id="IPR059179">
    <property type="entry name" value="MLKL-like_MCAfunc"/>
</dbReference>
<gene>
    <name evidence="2" type="ORF">BS47DRAFT_735403</name>
</gene>
<feature type="region of interest" description="Disordered" evidence="1">
    <location>
        <begin position="274"/>
        <end position="386"/>
    </location>
</feature>
<dbReference type="OrthoDB" id="3022330at2759"/>
<evidence type="ECO:0000313" key="3">
    <source>
        <dbReference type="Proteomes" id="UP000886523"/>
    </source>
</evidence>
<keyword evidence="3" id="KW-1185">Reference proteome</keyword>
<protein>
    <submittedName>
        <fullName evidence="2">Uncharacterized protein</fullName>
    </submittedName>
</protein>
<dbReference type="CDD" id="cd21037">
    <property type="entry name" value="MLKL_NTD"/>
    <property type="match status" value="1"/>
</dbReference>
<proteinExistence type="predicted"/>
<name>A0A9P6DMV1_9AGAM</name>
<dbReference type="AlphaFoldDB" id="A0A9P6DMV1"/>
<feature type="compositionally biased region" description="Low complexity" evidence="1">
    <location>
        <begin position="372"/>
        <end position="386"/>
    </location>
</feature>
<evidence type="ECO:0000256" key="1">
    <source>
        <dbReference type="SAM" id="MobiDB-lite"/>
    </source>
</evidence>
<sequence>MFHRFRRFLTTTHATPPASDVPHDQRCWPCRLQNTPCSLESGPTNGVCLVCHTFNMKCVGVGEDFPMTSNSKRAANAIRQWIAHPVNRDSNVPPLDLSRLVPLVFTVEPVAVQEALERHANPPKTLTNSFNLAMQIASQAQDLGKSGPPLTSIANHAFATCRLLLLRVPPDGALFPSHPIERDHRNVSVLTAALPVLSTILRQTSELLLRGPLNDASATGQALEIILACITQLEQSLEEARGAADVGHIVEDIKSILGIKKTTTLHDLDVVGAGERLGPRSDRGGTPWSSTFSLAPDTRGNEATRRNSVWSLPSTSSDLTGTGPRVLGGDLHSEHRLTPPRTASQPPPSRYNIKHPMPSRKHFSPRRRNDQSPSLPSNDPSPNKLSTSMLQRTLAEPPVAPQPVYPHYPKKTARLPLDVALAVASILEDIPAVPLELIIPLTQVLDVISGIWDAVKAMRDGKDRWVDLLFRVLRFVHSLVDRLKGRNIPDSTPTASSLFTLKSNLMAISADATRWSRLRLVTRYIRRDKVMTAISMHGDNVTDCLHTFQIVTSIGAFDPAERVETIVSPGPSVSARLLVASESTPVSISAAGLHAFFERPAGQAVFEQIGAAVQRCFEELGLRATAAPPGSRSPGMTILRTGHDRHVSYLTTQISELTAEVGRILPDILVVTDMKIPFVGWRTRWPQTGNSTRQLRETVSATLQLLDELHGPRRTNVIQPCYRERCTTWCGT</sequence>
<dbReference type="EMBL" id="MU129285">
    <property type="protein sequence ID" value="KAF9503935.1"/>
    <property type="molecule type" value="Genomic_DNA"/>
</dbReference>
<reference evidence="2" key="1">
    <citation type="journal article" date="2020" name="Nat. Commun.">
        <title>Large-scale genome sequencing of mycorrhizal fungi provides insights into the early evolution of symbiotic traits.</title>
        <authorList>
            <person name="Miyauchi S."/>
            <person name="Kiss E."/>
            <person name="Kuo A."/>
            <person name="Drula E."/>
            <person name="Kohler A."/>
            <person name="Sanchez-Garcia M."/>
            <person name="Morin E."/>
            <person name="Andreopoulos B."/>
            <person name="Barry K.W."/>
            <person name="Bonito G."/>
            <person name="Buee M."/>
            <person name="Carver A."/>
            <person name="Chen C."/>
            <person name="Cichocki N."/>
            <person name="Clum A."/>
            <person name="Culley D."/>
            <person name="Crous P.W."/>
            <person name="Fauchery L."/>
            <person name="Girlanda M."/>
            <person name="Hayes R.D."/>
            <person name="Keri Z."/>
            <person name="LaButti K."/>
            <person name="Lipzen A."/>
            <person name="Lombard V."/>
            <person name="Magnuson J."/>
            <person name="Maillard F."/>
            <person name="Murat C."/>
            <person name="Nolan M."/>
            <person name="Ohm R.A."/>
            <person name="Pangilinan J."/>
            <person name="Pereira M.F."/>
            <person name="Perotto S."/>
            <person name="Peter M."/>
            <person name="Pfister S."/>
            <person name="Riley R."/>
            <person name="Sitrit Y."/>
            <person name="Stielow J.B."/>
            <person name="Szollosi G."/>
            <person name="Zifcakova L."/>
            <person name="Stursova M."/>
            <person name="Spatafora J.W."/>
            <person name="Tedersoo L."/>
            <person name="Vaario L.M."/>
            <person name="Yamada A."/>
            <person name="Yan M."/>
            <person name="Wang P."/>
            <person name="Xu J."/>
            <person name="Bruns T."/>
            <person name="Baldrian P."/>
            <person name="Vilgalys R."/>
            <person name="Dunand C."/>
            <person name="Henrissat B."/>
            <person name="Grigoriev I.V."/>
            <person name="Hibbett D."/>
            <person name="Nagy L.G."/>
            <person name="Martin F.M."/>
        </authorList>
    </citation>
    <scope>NUCLEOTIDE SEQUENCE</scope>
    <source>
        <strain evidence="2">UP504</strain>
    </source>
</reference>
<comment type="caution">
    <text evidence="2">The sequence shown here is derived from an EMBL/GenBank/DDBJ whole genome shotgun (WGS) entry which is preliminary data.</text>
</comment>
<feature type="compositionally biased region" description="Basic residues" evidence="1">
    <location>
        <begin position="357"/>
        <end position="366"/>
    </location>
</feature>
<organism evidence="2 3">
    <name type="scientific">Hydnum rufescens UP504</name>
    <dbReference type="NCBI Taxonomy" id="1448309"/>
    <lineage>
        <taxon>Eukaryota</taxon>
        <taxon>Fungi</taxon>
        <taxon>Dikarya</taxon>
        <taxon>Basidiomycota</taxon>
        <taxon>Agaricomycotina</taxon>
        <taxon>Agaricomycetes</taxon>
        <taxon>Cantharellales</taxon>
        <taxon>Hydnaceae</taxon>
        <taxon>Hydnum</taxon>
    </lineage>
</organism>
<feature type="compositionally biased region" description="Polar residues" evidence="1">
    <location>
        <begin position="306"/>
        <end position="320"/>
    </location>
</feature>
<evidence type="ECO:0000313" key="2">
    <source>
        <dbReference type="EMBL" id="KAF9503935.1"/>
    </source>
</evidence>
<accession>A0A9P6DMV1</accession>
<dbReference type="Proteomes" id="UP000886523">
    <property type="component" value="Unassembled WGS sequence"/>
</dbReference>